<evidence type="ECO:0000256" key="2">
    <source>
        <dbReference type="ARBA" id="ARBA00022505"/>
    </source>
</evidence>
<evidence type="ECO:0000313" key="6">
    <source>
        <dbReference type="Proteomes" id="UP000661077"/>
    </source>
</evidence>
<sequence>MIGRSITRLEGHAKVTGKARYAADNNLARVLHAVLVGAPIANGRVLSIDTEAAQRVRGVVRVLTHSDMPRFGAVSFPSAILKLPMQDDVIRHEGTPVAIVLAESLESAEEGAGAVVVRARSESPLVPRDSAGETPVRMGFGEDLNRGDVPGALQRAAHRVEQRFIQPARHHNPMEPSATVAEWFGDTLFLYDSVQAGFNLPPVMAAVFGIDAKNVRVIAPHTGGGFGCKGWVWPHEILAAAAARVAGRPVKLVLTRAQMYANVGYQPLVRQDIALGCDAEGKLAALRHDVVNTTSIVETWTEAATEISRGLYAVPALQLTQRVERVHANLPTAMRAPAEGPGSWALESAMDELALLLRMDPLDLRLANYAQTDPVHGKPWSSNKLREAYAEGARLFGWRERGQLPRHDGPWRIGFGMAACTMTTFRHPAAARVRLQDDGGAVVEAGTHDIGTGTTTILPQICADTLGIDVARVSIQHGDTTLPDAGPVYGSSATMGVGSAVMLAARDALAKVARLAREPVETLDFAAAMRRIGVAEIVGDGRFALPGNASFNADGAGTPDAMRTWGAVFLEVGVDPDLGLVRLRRAVGSYSAGRIVNPLTARSQITGGIIWEWGKATMEQSLQEPRHGRWLAKNLSNVAIPVNADIPAAITVHFVEEHDEHASPLGAKGIGELGATGVAAAVANAVFDAVGIRVRELPILPSKLIRDLSS</sequence>
<dbReference type="InterPro" id="IPR016208">
    <property type="entry name" value="Ald_Oxase/xanthine_DH-like"/>
</dbReference>
<dbReference type="InterPro" id="IPR036856">
    <property type="entry name" value="Ald_Oxase/Xan_DH_a/b_sf"/>
</dbReference>
<dbReference type="PANTHER" id="PTHR11908">
    <property type="entry name" value="XANTHINE DEHYDROGENASE"/>
    <property type="match status" value="1"/>
</dbReference>
<dbReference type="EMBL" id="JAEVLS010000001">
    <property type="protein sequence ID" value="MBM0104273.1"/>
    <property type="molecule type" value="Genomic_DNA"/>
</dbReference>
<organism evidence="5 6">
    <name type="scientific">Steroidobacter gossypii</name>
    <dbReference type="NCBI Taxonomy" id="2805490"/>
    <lineage>
        <taxon>Bacteria</taxon>
        <taxon>Pseudomonadati</taxon>
        <taxon>Pseudomonadota</taxon>
        <taxon>Gammaproteobacteria</taxon>
        <taxon>Steroidobacterales</taxon>
        <taxon>Steroidobacteraceae</taxon>
        <taxon>Steroidobacter</taxon>
    </lineage>
</organism>
<dbReference type="RefSeq" id="WP_203166219.1">
    <property type="nucleotide sequence ID" value="NZ_JAEVLS010000001.1"/>
</dbReference>
<feature type="domain" description="Aldehyde oxidase/xanthine dehydrogenase a/b hammerhead" evidence="4">
    <location>
        <begin position="16"/>
        <end position="123"/>
    </location>
</feature>
<dbReference type="SUPFAM" id="SSF54665">
    <property type="entry name" value="CO dehydrogenase molybdoprotein N-domain-like"/>
    <property type="match status" value="1"/>
</dbReference>
<reference evidence="5 6" key="1">
    <citation type="journal article" date="2021" name="Int. J. Syst. Evol. Microbiol.">
        <title>Steroidobacter gossypii sp. nov., isolated from soil of cotton cropping field.</title>
        <authorList>
            <person name="Huang R."/>
            <person name="Yang S."/>
            <person name="Zhen C."/>
            <person name="Liu W."/>
        </authorList>
    </citation>
    <scope>NUCLEOTIDE SEQUENCE [LARGE SCALE GENOMIC DNA]</scope>
    <source>
        <strain evidence="5 6">S1-65</strain>
    </source>
</reference>
<dbReference type="InterPro" id="IPR000674">
    <property type="entry name" value="Ald_Oxase/Xan_DH_a/b"/>
</dbReference>
<dbReference type="Proteomes" id="UP000661077">
    <property type="component" value="Unassembled WGS sequence"/>
</dbReference>
<evidence type="ECO:0000313" key="5">
    <source>
        <dbReference type="EMBL" id="MBM0104273.1"/>
    </source>
</evidence>
<keyword evidence="2" id="KW-0500">Molybdenum</keyword>
<evidence type="ECO:0000259" key="4">
    <source>
        <dbReference type="SMART" id="SM01008"/>
    </source>
</evidence>
<evidence type="ECO:0000256" key="1">
    <source>
        <dbReference type="ARBA" id="ARBA00006849"/>
    </source>
</evidence>
<dbReference type="Gene3D" id="3.30.365.10">
    <property type="entry name" value="Aldehyde oxidase/xanthine dehydrogenase, molybdopterin binding domain"/>
    <property type="match status" value="4"/>
</dbReference>
<keyword evidence="3" id="KW-0560">Oxidoreductase</keyword>
<protein>
    <submittedName>
        <fullName evidence="5">Xanthine dehydrogenase family protein molybdopterin-binding subunit</fullName>
    </submittedName>
</protein>
<dbReference type="InterPro" id="IPR008274">
    <property type="entry name" value="AldOxase/xan_DH_MoCoBD1"/>
</dbReference>
<dbReference type="Pfam" id="PF20256">
    <property type="entry name" value="MoCoBD_2"/>
    <property type="match status" value="1"/>
</dbReference>
<dbReference type="InterPro" id="IPR046867">
    <property type="entry name" value="AldOxase/xan_DH_MoCoBD2"/>
</dbReference>
<comment type="similarity">
    <text evidence="1">Belongs to the xanthine dehydrogenase family.</text>
</comment>
<dbReference type="PANTHER" id="PTHR11908:SF132">
    <property type="entry name" value="ALDEHYDE OXIDASE 1-RELATED"/>
    <property type="match status" value="1"/>
</dbReference>
<dbReference type="InterPro" id="IPR037165">
    <property type="entry name" value="AldOxase/xan_DH_Mopterin-bd_sf"/>
</dbReference>
<dbReference type="Gene3D" id="3.90.1170.50">
    <property type="entry name" value="Aldehyde oxidase/xanthine dehydrogenase, a/b hammerhead"/>
    <property type="match status" value="1"/>
</dbReference>
<dbReference type="SUPFAM" id="SSF56003">
    <property type="entry name" value="Molybdenum cofactor-binding domain"/>
    <property type="match status" value="1"/>
</dbReference>
<accession>A0ABS1WTJ9</accession>
<name>A0ABS1WTJ9_9GAMM</name>
<dbReference type="Pfam" id="PF02738">
    <property type="entry name" value="MoCoBD_1"/>
    <property type="match status" value="1"/>
</dbReference>
<evidence type="ECO:0000256" key="3">
    <source>
        <dbReference type="ARBA" id="ARBA00023002"/>
    </source>
</evidence>
<gene>
    <name evidence="5" type="ORF">JM946_05925</name>
</gene>
<proteinExistence type="inferred from homology"/>
<dbReference type="Pfam" id="PF01315">
    <property type="entry name" value="Ald_Xan_dh_C"/>
    <property type="match status" value="1"/>
</dbReference>
<keyword evidence="6" id="KW-1185">Reference proteome</keyword>
<comment type="caution">
    <text evidence="5">The sequence shown here is derived from an EMBL/GenBank/DDBJ whole genome shotgun (WGS) entry which is preliminary data.</text>
</comment>
<dbReference type="SMART" id="SM01008">
    <property type="entry name" value="Ald_Xan_dh_C"/>
    <property type="match status" value="1"/>
</dbReference>